<gene>
    <name evidence="2" type="ORF">FTJAE_5021</name>
</gene>
<dbReference type="EMBL" id="JAAQRI010000094">
    <property type="protein sequence ID" value="KAF5638950.1"/>
    <property type="molecule type" value="Genomic_DNA"/>
</dbReference>
<organism evidence="2 3">
    <name type="scientific">Fusarium tjaetaba</name>
    <dbReference type="NCBI Taxonomy" id="1567544"/>
    <lineage>
        <taxon>Eukaryota</taxon>
        <taxon>Fungi</taxon>
        <taxon>Dikarya</taxon>
        <taxon>Ascomycota</taxon>
        <taxon>Pezizomycotina</taxon>
        <taxon>Sordariomycetes</taxon>
        <taxon>Hypocreomycetidae</taxon>
        <taxon>Hypocreales</taxon>
        <taxon>Nectriaceae</taxon>
        <taxon>Fusarium</taxon>
        <taxon>Fusarium fujikuroi species complex</taxon>
    </lineage>
</organism>
<keyword evidence="3" id="KW-1185">Reference proteome</keyword>
<evidence type="ECO:0000256" key="1">
    <source>
        <dbReference type="SAM" id="MobiDB-lite"/>
    </source>
</evidence>
<name>A0A8H5RP20_9HYPO</name>
<protein>
    <submittedName>
        <fullName evidence="2">Uncharacterized protein</fullName>
    </submittedName>
</protein>
<evidence type="ECO:0000313" key="2">
    <source>
        <dbReference type="EMBL" id="KAF5638950.1"/>
    </source>
</evidence>
<sequence length="97" mass="11033">MLRLFLCNDLKPKLLVALCVRSYVVSEPVLKILDSDSESNVFSDMGLVERYKRDIENVLRGGYLLAGDWMQGNRISDKEAKRCDEEKRAGQSEKHAA</sequence>
<dbReference type="Proteomes" id="UP000530670">
    <property type="component" value="Unassembled WGS sequence"/>
</dbReference>
<reference evidence="2 3" key="1">
    <citation type="submission" date="2020-05" db="EMBL/GenBank/DDBJ databases">
        <title>Identification and distribution of gene clusters putatively required for synthesis of sphingolipid metabolism inhibitors in phylogenetically diverse species of the filamentous fungus Fusarium.</title>
        <authorList>
            <person name="Kim H.-S."/>
            <person name="Busman M."/>
            <person name="Brown D.W."/>
            <person name="Divon H."/>
            <person name="Uhlig S."/>
            <person name="Proctor R.H."/>
        </authorList>
    </citation>
    <scope>NUCLEOTIDE SEQUENCE [LARGE SCALE GENOMIC DNA]</scope>
    <source>
        <strain evidence="2 3">NRRL 66243</strain>
    </source>
</reference>
<accession>A0A8H5RP20</accession>
<proteinExistence type="predicted"/>
<dbReference type="OrthoDB" id="5106000at2759"/>
<dbReference type="AlphaFoldDB" id="A0A8H5RP20"/>
<feature type="region of interest" description="Disordered" evidence="1">
    <location>
        <begin position="78"/>
        <end position="97"/>
    </location>
</feature>
<dbReference type="RefSeq" id="XP_037207853.1">
    <property type="nucleotide sequence ID" value="XM_037351487.1"/>
</dbReference>
<comment type="caution">
    <text evidence="2">The sequence shown here is derived from an EMBL/GenBank/DDBJ whole genome shotgun (WGS) entry which is preliminary data.</text>
</comment>
<evidence type="ECO:0000313" key="3">
    <source>
        <dbReference type="Proteomes" id="UP000530670"/>
    </source>
</evidence>
<dbReference type="GeneID" id="59303757"/>